<dbReference type="Proteomes" id="UP001596110">
    <property type="component" value="Unassembled WGS sequence"/>
</dbReference>
<keyword evidence="1" id="KW-1133">Transmembrane helix</keyword>
<keyword evidence="3" id="KW-1185">Reference proteome</keyword>
<feature type="transmembrane region" description="Helical" evidence="1">
    <location>
        <begin position="83"/>
        <end position="100"/>
    </location>
</feature>
<keyword evidence="1" id="KW-0472">Membrane</keyword>
<evidence type="ECO:0000313" key="2">
    <source>
        <dbReference type="EMBL" id="MFC5630519.1"/>
    </source>
</evidence>
<gene>
    <name evidence="2" type="ORF">ACFPQ3_02655</name>
</gene>
<keyword evidence="1" id="KW-0812">Transmembrane</keyword>
<name>A0ABW0UDY4_9STRE</name>
<organism evidence="2 3">
    <name type="scientific">Streptococcus caledonicus</name>
    <dbReference type="NCBI Taxonomy" id="2614158"/>
    <lineage>
        <taxon>Bacteria</taxon>
        <taxon>Bacillati</taxon>
        <taxon>Bacillota</taxon>
        <taxon>Bacilli</taxon>
        <taxon>Lactobacillales</taxon>
        <taxon>Streptococcaceae</taxon>
        <taxon>Streptococcus</taxon>
    </lineage>
</organism>
<protein>
    <submittedName>
        <fullName evidence="2">Uncharacterized protein</fullName>
    </submittedName>
</protein>
<dbReference type="EMBL" id="JBHSOJ010000015">
    <property type="protein sequence ID" value="MFC5630519.1"/>
    <property type="molecule type" value="Genomic_DNA"/>
</dbReference>
<reference evidence="3" key="1">
    <citation type="journal article" date="2019" name="Int. J. Syst. Evol. Microbiol.">
        <title>The Global Catalogue of Microorganisms (GCM) 10K type strain sequencing project: providing services to taxonomists for standard genome sequencing and annotation.</title>
        <authorList>
            <consortium name="The Broad Institute Genomics Platform"/>
            <consortium name="The Broad Institute Genome Sequencing Center for Infectious Disease"/>
            <person name="Wu L."/>
            <person name="Ma J."/>
        </authorList>
    </citation>
    <scope>NUCLEOTIDE SEQUENCE [LARGE SCALE GENOMIC DNA]</scope>
    <source>
        <strain evidence="3">DT43</strain>
    </source>
</reference>
<evidence type="ECO:0000313" key="3">
    <source>
        <dbReference type="Proteomes" id="UP001596110"/>
    </source>
</evidence>
<sequence length="105" mass="11729">MFPISEPISNHFLLSLIPLVPGLLALRYLPWNRISDVTITMNNNALTLKRENLVTSAKMILAIFTVVISFSLFSLGLSQGQGWLRFVYLGLALLSVVFHLKKAVD</sequence>
<dbReference type="RefSeq" id="WP_156806481.1">
    <property type="nucleotide sequence ID" value="NZ_JBHSOJ010000015.1"/>
</dbReference>
<accession>A0ABW0UDY4</accession>
<feature type="transmembrane region" description="Helical" evidence="1">
    <location>
        <begin position="59"/>
        <end position="77"/>
    </location>
</feature>
<comment type="caution">
    <text evidence="2">The sequence shown here is derived from an EMBL/GenBank/DDBJ whole genome shotgun (WGS) entry which is preliminary data.</text>
</comment>
<proteinExistence type="predicted"/>
<feature type="transmembrane region" description="Helical" evidence="1">
    <location>
        <begin position="12"/>
        <end position="29"/>
    </location>
</feature>
<evidence type="ECO:0000256" key="1">
    <source>
        <dbReference type="SAM" id="Phobius"/>
    </source>
</evidence>